<gene>
    <name evidence="3" type="ORF">HHL15_00945</name>
</gene>
<feature type="domain" description="Rad50/SbcC-type AAA" evidence="2">
    <location>
        <begin position="15"/>
        <end position="66"/>
    </location>
</feature>
<sequence>MKITHLSAQSYLGARAVDLTITTPITIVAGKNGAGKSSLQEAIRHALGGDAARVAMKKEFKALISDGAGSSYATVATSEGEFSIVLPSGKGMHFDHGALPFVLDPARFARLDANERRGFLFGLFNLSPDGPAVVEALKARGCAAAKIEQVRPLLRAGFDAAAKEAQAKARDAKASWKTLTGGETWGKDKAAGWKASKPEETYSRDQIALAERLVAESDDAIARSNQQIGEARAAIRQHVEAAKRIEELRAKAARLPALRDKLQRDQAELDQWSPRLAELPPPAGEKPRTWACPCCGVMLEHRMADGALVEHQPTASVDPDIEIKRQQWTDAVALYTRSVANDQRDIADAERAAQEIVDLEKRLGDTPPAAERLEQVLAGHQADKRARAATLAQMFEANRLAMLADEHTKKAAAAHADVLAWLAIADALAPDGIPAEMLASALEPINERLTDAAGMAEWASVTITRDMEILAGGRPYALLSESERWRADAMIGAAIAELSGLRLLVLDRFDVLDAKGREDLIYWLDAMAAEGIVDTALVFGTMKALPAGLPETITPVWIEGGVAGEMREAA</sequence>
<dbReference type="InterPro" id="IPR027417">
    <property type="entry name" value="P-loop_NTPase"/>
</dbReference>
<dbReference type="PANTHER" id="PTHR32114:SF2">
    <property type="entry name" value="ABC TRANSPORTER ABCH.3"/>
    <property type="match status" value="1"/>
</dbReference>
<dbReference type="SUPFAM" id="SSF52540">
    <property type="entry name" value="P-loop containing nucleoside triphosphate hydrolases"/>
    <property type="match status" value="1"/>
</dbReference>
<evidence type="ECO:0000259" key="2">
    <source>
        <dbReference type="Pfam" id="PF13476"/>
    </source>
</evidence>
<keyword evidence="4" id="KW-1185">Reference proteome</keyword>
<proteinExistence type="predicted"/>
<reference evidence="3 4" key="1">
    <citation type="submission" date="2020-04" db="EMBL/GenBank/DDBJ databases">
        <title>Zoogloea sp. G-4-1-14 isolated from soil.</title>
        <authorList>
            <person name="Dahal R.H."/>
        </authorList>
    </citation>
    <scope>NUCLEOTIDE SEQUENCE [LARGE SCALE GENOMIC DNA]</scope>
    <source>
        <strain evidence="3 4">G-4-1-14</strain>
    </source>
</reference>
<dbReference type="Pfam" id="PF13476">
    <property type="entry name" value="AAA_23"/>
    <property type="match status" value="1"/>
</dbReference>
<dbReference type="Gene3D" id="3.40.50.300">
    <property type="entry name" value="P-loop containing nucleotide triphosphate hydrolases"/>
    <property type="match status" value="1"/>
</dbReference>
<name>A0A848FZL1_9RHOO</name>
<keyword evidence="1" id="KW-0175">Coiled coil</keyword>
<accession>A0A848FZL1</accession>
<dbReference type="RefSeq" id="WP_169143940.1">
    <property type="nucleotide sequence ID" value="NZ_JABBGA010000001.1"/>
</dbReference>
<comment type="caution">
    <text evidence="3">The sequence shown here is derived from an EMBL/GenBank/DDBJ whole genome shotgun (WGS) entry which is preliminary data.</text>
</comment>
<dbReference type="PANTHER" id="PTHR32114">
    <property type="entry name" value="ABC TRANSPORTER ABCH.3"/>
    <property type="match status" value="1"/>
</dbReference>
<evidence type="ECO:0000313" key="4">
    <source>
        <dbReference type="Proteomes" id="UP000580043"/>
    </source>
</evidence>
<dbReference type="Proteomes" id="UP000580043">
    <property type="component" value="Unassembled WGS sequence"/>
</dbReference>
<protein>
    <submittedName>
        <fullName evidence="3">AAA family ATPase</fullName>
    </submittedName>
</protein>
<organism evidence="3 4">
    <name type="scientific">Zoogloea dura</name>
    <dbReference type="NCBI Taxonomy" id="2728840"/>
    <lineage>
        <taxon>Bacteria</taxon>
        <taxon>Pseudomonadati</taxon>
        <taxon>Pseudomonadota</taxon>
        <taxon>Betaproteobacteria</taxon>
        <taxon>Rhodocyclales</taxon>
        <taxon>Zoogloeaceae</taxon>
        <taxon>Zoogloea</taxon>
    </lineage>
</organism>
<dbReference type="GO" id="GO:0006302">
    <property type="term" value="P:double-strand break repair"/>
    <property type="evidence" value="ECO:0007669"/>
    <property type="project" value="InterPro"/>
</dbReference>
<evidence type="ECO:0000313" key="3">
    <source>
        <dbReference type="EMBL" id="NML24299.1"/>
    </source>
</evidence>
<dbReference type="InterPro" id="IPR038729">
    <property type="entry name" value="Rad50/SbcC_AAA"/>
</dbReference>
<dbReference type="EMBL" id="JABBGA010000001">
    <property type="protein sequence ID" value="NML24299.1"/>
    <property type="molecule type" value="Genomic_DNA"/>
</dbReference>
<feature type="coiled-coil region" evidence="1">
    <location>
        <begin position="231"/>
        <end position="265"/>
    </location>
</feature>
<dbReference type="GO" id="GO:0016887">
    <property type="term" value="F:ATP hydrolysis activity"/>
    <property type="evidence" value="ECO:0007669"/>
    <property type="project" value="InterPro"/>
</dbReference>
<evidence type="ECO:0000256" key="1">
    <source>
        <dbReference type="SAM" id="Coils"/>
    </source>
</evidence>
<dbReference type="AlphaFoldDB" id="A0A848FZL1"/>